<evidence type="ECO:0008006" key="3">
    <source>
        <dbReference type="Google" id="ProtNLM"/>
    </source>
</evidence>
<dbReference type="Proteomes" id="UP000198310">
    <property type="component" value="Unassembled WGS sequence"/>
</dbReference>
<evidence type="ECO:0000313" key="2">
    <source>
        <dbReference type="Proteomes" id="UP000198310"/>
    </source>
</evidence>
<dbReference type="Pfam" id="PF14078">
    <property type="entry name" value="DUF4259"/>
    <property type="match status" value="1"/>
</dbReference>
<gene>
    <name evidence="1" type="ORF">SAMN06269173_101151</name>
</gene>
<accession>A0A238V7A4</accession>
<name>A0A238V7A4_9BACT</name>
<reference evidence="2" key="1">
    <citation type="submission" date="2017-06" db="EMBL/GenBank/DDBJ databases">
        <authorList>
            <person name="Varghese N."/>
            <person name="Submissions S."/>
        </authorList>
    </citation>
    <scope>NUCLEOTIDE SEQUENCE [LARGE SCALE GENOMIC DNA]</scope>
    <source>
        <strain evidence="2">DSM 28041</strain>
    </source>
</reference>
<keyword evidence="2" id="KW-1185">Reference proteome</keyword>
<dbReference type="EMBL" id="FZNS01000001">
    <property type="protein sequence ID" value="SNR29503.1"/>
    <property type="molecule type" value="Genomic_DNA"/>
</dbReference>
<dbReference type="InterPro" id="IPR025355">
    <property type="entry name" value="DUF4259"/>
</dbReference>
<organism evidence="1 2">
    <name type="scientific">Hymenobacter mucosus</name>
    <dbReference type="NCBI Taxonomy" id="1411120"/>
    <lineage>
        <taxon>Bacteria</taxon>
        <taxon>Pseudomonadati</taxon>
        <taxon>Bacteroidota</taxon>
        <taxon>Cytophagia</taxon>
        <taxon>Cytophagales</taxon>
        <taxon>Hymenobacteraceae</taxon>
        <taxon>Hymenobacter</taxon>
    </lineage>
</organism>
<sequence length="148" mass="16360">MRADRNYDVHLNLLHMSTWGYYNFDNDTAADFAGAFRDNPDEASLADALQRAANGDQDIDATAASEALAAAEIVAAIQGHPAQDFPADLILVIRQLNPAASTDLRKMSRKAVKAIAKHSELQELWAGSEDSNNWQELQKDLVHRLKED</sequence>
<proteinExistence type="predicted"/>
<dbReference type="AlphaFoldDB" id="A0A238V7A4"/>
<protein>
    <recommendedName>
        <fullName evidence="3">DUF4259 domain-containing protein</fullName>
    </recommendedName>
</protein>
<evidence type="ECO:0000313" key="1">
    <source>
        <dbReference type="EMBL" id="SNR29503.1"/>
    </source>
</evidence>